<name>H1Y0J5_9SPHI</name>
<dbReference type="EMBL" id="CM001403">
    <property type="protein sequence ID" value="EHQ28462.1"/>
    <property type="molecule type" value="Genomic_DNA"/>
</dbReference>
<dbReference type="PANTHER" id="PTHR45947">
    <property type="entry name" value="SULFOQUINOVOSYL TRANSFERASE SQD2"/>
    <property type="match status" value="1"/>
</dbReference>
<dbReference type="RefSeq" id="WP_008509299.1">
    <property type="nucleotide sequence ID" value="NZ_CM001403.1"/>
</dbReference>
<keyword evidence="2" id="KW-0808">Transferase</keyword>
<protein>
    <submittedName>
        <fullName evidence="2">Glycosyl transferase group 1</fullName>
    </submittedName>
</protein>
<organism evidence="2 3">
    <name type="scientific">Mucilaginibacter paludis DSM 18603</name>
    <dbReference type="NCBI Taxonomy" id="714943"/>
    <lineage>
        <taxon>Bacteria</taxon>
        <taxon>Pseudomonadati</taxon>
        <taxon>Bacteroidota</taxon>
        <taxon>Sphingobacteriia</taxon>
        <taxon>Sphingobacteriales</taxon>
        <taxon>Sphingobacteriaceae</taxon>
        <taxon>Mucilaginibacter</taxon>
    </lineage>
</organism>
<dbReference type="GO" id="GO:0016757">
    <property type="term" value="F:glycosyltransferase activity"/>
    <property type="evidence" value="ECO:0007669"/>
    <property type="project" value="InterPro"/>
</dbReference>
<dbReference type="eggNOG" id="COG0438">
    <property type="taxonomic scope" value="Bacteria"/>
</dbReference>
<dbReference type="Gene3D" id="3.40.50.2000">
    <property type="entry name" value="Glycogen Phosphorylase B"/>
    <property type="match status" value="2"/>
</dbReference>
<dbReference type="Proteomes" id="UP000002774">
    <property type="component" value="Chromosome"/>
</dbReference>
<sequence length="394" mass="43666">MKVLHVTASIDPALGGVSQAIQTIIKGLASHGVISEVVCLDQANADHSNSPFTVHALGPAKGPWAYSPLLLPWLEKNLNSFDAVILHGLWLYHGYGLYKALKQLEGSKHGISSPSFFVMPHGMLDPYFQKASTRKIKAIRNLIYWKLIESKIVNLSSGLLFTCESEKLLARTTFKGYHPRSEKIVSLGVEQPPAFDHKMQAEFGSKHPNVSKKPFILFLSRIHEKKGVDLLIKAYDSLYQNKDNRDLIPDLVIAGPGLDTDYGQEILKIVNEKDNLKSSVYFPGMLSGDTKWGAFYGCEAFILPSHQENFGIAVVEALACGKPVLISDQVNIWREIKDGGIIGADTLEGTKKMLNEWMGLDNTKRERISKDAVAVYNNNFKVDTAALKFLNAVK</sequence>
<accession>H1Y0J5</accession>
<dbReference type="InterPro" id="IPR050194">
    <property type="entry name" value="Glycosyltransferase_grp1"/>
</dbReference>
<dbReference type="OrthoDB" id="9790710at2"/>
<proteinExistence type="predicted"/>
<dbReference type="InterPro" id="IPR001296">
    <property type="entry name" value="Glyco_trans_1"/>
</dbReference>
<dbReference type="PANTHER" id="PTHR45947:SF3">
    <property type="entry name" value="SULFOQUINOVOSYL TRANSFERASE SQD2"/>
    <property type="match status" value="1"/>
</dbReference>
<dbReference type="Pfam" id="PF00534">
    <property type="entry name" value="Glycos_transf_1"/>
    <property type="match status" value="1"/>
</dbReference>
<dbReference type="HOGENOM" id="CLU_009583_2_1_10"/>
<keyword evidence="3" id="KW-1185">Reference proteome</keyword>
<gene>
    <name evidence="2" type="ORF">Mucpa_4372</name>
</gene>
<evidence type="ECO:0000259" key="1">
    <source>
        <dbReference type="Pfam" id="PF00534"/>
    </source>
</evidence>
<feature type="domain" description="Glycosyl transferase family 1" evidence="1">
    <location>
        <begin position="205"/>
        <end position="340"/>
    </location>
</feature>
<dbReference type="AlphaFoldDB" id="H1Y0J5"/>
<dbReference type="STRING" id="714943.Mucpa_4372"/>
<evidence type="ECO:0000313" key="2">
    <source>
        <dbReference type="EMBL" id="EHQ28462.1"/>
    </source>
</evidence>
<dbReference type="SUPFAM" id="SSF53756">
    <property type="entry name" value="UDP-Glycosyltransferase/glycogen phosphorylase"/>
    <property type="match status" value="1"/>
</dbReference>
<reference evidence="2" key="1">
    <citation type="submission" date="2011-09" db="EMBL/GenBank/DDBJ databases">
        <title>The permanent draft genome of Mucilaginibacter paludis DSM 18603.</title>
        <authorList>
            <consortium name="US DOE Joint Genome Institute (JGI-PGF)"/>
            <person name="Lucas S."/>
            <person name="Han J."/>
            <person name="Lapidus A."/>
            <person name="Bruce D."/>
            <person name="Goodwin L."/>
            <person name="Pitluck S."/>
            <person name="Peters L."/>
            <person name="Kyrpides N."/>
            <person name="Mavromatis K."/>
            <person name="Ivanova N."/>
            <person name="Mikhailova N."/>
            <person name="Held B."/>
            <person name="Detter J.C."/>
            <person name="Tapia R."/>
            <person name="Han C."/>
            <person name="Land M."/>
            <person name="Hauser L."/>
            <person name="Markowitz V."/>
            <person name="Cheng J.-F."/>
            <person name="Hugenholtz P."/>
            <person name="Woyke T."/>
            <person name="Wu D."/>
            <person name="Tindall B."/>
            <person name="Brambilla E."/>
            <person name="Klenk H.-P."/>
            <person name="Eisen J.A."/>
        </authorList>
    </citation>
    <scope>NUCLEOTIDE SEQUENCE [LARGE SCALE GENOMIC DNA]</scope>
    <source>
        <strain evidence="2">DSM 18603</strain>
    </source>
</reference>
<evidence type="ECO:0000313" key="3">
    <source>
        <dbReference type="Proteomes" id="UP000002774"/>
    </source>
</evidence>